<feature type="compositionally biased region" description="Basic and acidic residues" evidence="1">
    <location>
        <begin position="91"/>
        <end position="102"/>
    </location>
</feature>
<dbReference type="SUPFAM" id="SSF49899">
    <property type="entry name" value="Concanavalin A-like lectins/glucanases"/>
    <property type="match status" value="1"/>
</dbReference>
<dbReference type="PRINTS" id="PR01803">
    <property type="entry name" value="TCSIALIDASE"/>
</dbReference>
<dbReference type="VEuPathDB" id="TriTrypDB:TCDM_10878"/>
<dbReference type="Pfam" id="PF13859">
    <property type="entry name" value="BNR_3"/>
    <property type="match status" value="1"/>
</dbReference>
<reference evidence="5 6" key="1">
    <citation type="journal article" date="2018" name="Microb. Genom.">
        <title>Expanding an expanded genome: long-read sequencing of Trypanosoma cruzi.</title>
        <authorList>
            <person name="Berna L."/>
            <person name="Rodriguez M."/>
            <person name="Chiribao M.L."/>
            <person name="Parodi-Talice A."/>
            <person name="Pita S."/>
            <person name="Rijo G."/>
            <person name="Alvarez-Valin F."/>
            <person name="Robello C."/>
        </authorList>
    </citation>
    <scope>NUCLEOTIDE SEQUENCE [LARGE SCALE GENOMIC DNA]</scope>
    <source>
        <strain evidence="5 6">Dm28c</strain>
    </source>
</reference>
<dbReference type="Pfam" id="PF22925">
    <property type="entry name" value="TS_C"/>
    <property type="match status" value="1"/>
</dbReference>
<dbReference type="SUPFAM" id="SSF50939">
    <property type="entry name" value="Sialidases"/>
    <property type="match status" value="1"/>
</dbReference>
<dbReference type="InterPro" id="IPR011040">
    <property type="entry name" value="Sialidase"/>
</dbReference>
<gene>
    <name evidence="5" type="ORF">C4B63_191g3</name>
</gene>
<name>A0A2V2ULP2_TRYCR</name>
<dbReference type="InterPro" id="IPR008377">
    <property type="entry name" value="Sialidase_trypan"/>
</dbReference>
<dbReference type="VEuPathDB" id="TriTrypDB:TcCLB.457977.10"/>
<evidence type="ECO:0000259" key="4">
    <source>
        <dbReference type="Pfam" id="PF22925"/>
    </source>
</evidence>
<evidence type="ECO:0000313" key="5">
    <source>
        <dbReference type="EMBL" id="PWU84964.1"/>
    </source>
</evidence>
<dbReference type="VEuPathDB" id="TriTrypDB:C3747_7g563"/>
<feature type="compositionally biased region" description="Low complexity" evidence="1">
    <location>
        <begin position="837"/>
        <end position="849"/>
    </location>
</feature>
<comment type="caution">
    <text evidence="5">The sequence shown here is derived from an EMBL/GenBank/DDBJ whole genome shotgun (WGS) entry which is preliminary data.</text>
</comment>
<organism evidence="5 6">
    <name type="scientific">Trypanosoma cruzi</name>
    <dbReference type="NCBI Taxonomy" id="5693"/>
    <lineage>
        <taxon>Eukaryota</taxon>
        <taxon>Discoba</taxon>
        <taxon>Euglenozoa</taxon>
        <taxon>Kinetoplastea</taxon>
        <taxon>Metakinetoplastina</taxon>
        <taxon>Trypanosomatida</taxon>
        <taxon>Trypanosomatidae</taxon>
        <taxon>Trypanosoma</taxon>
        <taxon>Schizotrypanum</taxon>
    </lineage>
</organism>
<feature type="region of interest" description="Disordered" evidence="1">
    <location>
        <begin position="825"/>
        <end position="927"/>
    </location>
</feature>
<dbReference type="VEuPathDB" id="TriTrypDB:TcYC6_0135710"/>
<feature type="transmembrane region" description="Helical" evidence="2">
    <location>
        <begin position="6"/>
        <end position="30"/>
    </location>
</feature>
<proteinExistence type="predicted"/>
<dbReference type="Gene3D" id="2.60.120.200">
    <property type="match status" value="1"/>
</dbReference>
<dbReference type="VEuPathDB" id="TriTrypDB:BCY84_09203"/>
<dbReference type="InterPro" id="IPR036278">
    <property type="entry name" value="Sialidase_sf"/>
</dbReference>
<dbReference type="InterPro" id="IPR055239">
    <property type="entry name" value="TS_C"/>
</dbReference>
<accession>A0A2V2ULP2</accession>
<dbReference type="VEuPathDB" id="TriTrypDB:TcG_09865"/>
<dbReference type="VEuPathDB" id="TriTrypDB:ECC02_010364"/>
<dbReference type="VEuPathDB" id="TriTrypDB:TCSYLVIO_007818"/>
<dbReference type="VEuPathDB" id="TriTrypDB:Tc_MARK_4317"/>
<sequence length="952" mass="101666">MTDGMVMLRFALSGSGVYCCYAAFLPLLFVAPLQEGSYCHALNATVKFEGTERTDSTHRPPYTHTYVLSRVAAVKAPRTQNRRRVTGSSGRGREGRESERQRSNMSRRVFDSAVLLLLVVMMCCSTGGAANVDVVEPSEPRFQWKDIPEGAGVTVDSLSVPGLLKVGSGVFFVAEAQLKDEKVFTGIASQILTMGKGNEPKEVLVDARDTIFLEKAPSPDAEKKVEVNRPTAVMEGSNIYMLVGKYNRNDVQESGAGDSGLLLVKGNVGGEENKKKIDWKSTESLPRGIFGTQLESLSQLILGGGSGVKMHDDTLVFPVEGAKKAAEEKDVKTVSLIISSSQDSTTWTLSNGMSDGGCSDPSVVEWKEKLMMMTACDGGRRRVYESGDKGDSWTEALGTLSRVWGNKQKGEEVKGVKSGFITAKIEENRDVMLVTLPVYAKAESEENGKEKGVLHLWLTDNTHIVDIGPVSDDDAAASSLLYKSGKDGDNNEEEELIALYEKKKGGEKETSSGMVSVPLTEQLERVKEVLKTWNEVDKRVSQLCPSENAREDPSPATACGAAIPTVGLVGFLSGNFSDNTWKDEYLGVNATVKKNDGVEKKENGVTFKGRGAWAEWPVGAQGENQLYHFANYNFTLVATVSTDKVPEEVAPISLMGVKTNGAENTVLLGLSYSNKEKKWMLLCGGGTKSEELSSPWEPETTHQVAIVLQNGTQGTAYVDGQRVGASCELGSTESQEISHFYIGGDGGSAGSREDISVTVTNVLLYNRPLSFAEMTALNTKLSISKQKDPQAVTGDTRAPEVREPPALVTVPQATLGVQEQGEQELLKTSKVADSHGVSTSTVLTATTSSGEEGSVKQLSSGIFPGGKENVDGGSSSNDDQTVGAEAGDTVRGDGPPQAPADTPATADANAPTTTGEEREGPAVNNSDACNMRGSGLLPSLLLLLGLWGFAAL</sequence>
<evidence type="ECO:0000259" key="3">
    <source>
        <dbReference type="Pfam" id="PF13859"/>
    </source>
</evidence>
<feature type="region of interest" description="Disordered" evidence="1">
    <location>
        <begin position="784"/>
        <end position="807"/>
    </location>
</feature>
<dbReference type="VEuPathDB" id="TriTrypDB:TcCLB.506885.480"/>
<evidence type="ECO:0000256" key="2">
    <source>
        <dbReference type="SAM" id="Phobius"/>
    </source>
</evidence>
<keyword evidence="2" id="KW-1133">Transmembrane helix</keyword>
<protein>
    <submittedName>
        <fullName evidence="5">Putative trans-sialidase, Group VI</fullName>
    </submittedName>
</protein>
<dbReference type="VEuPathDB" id="TriTrypDB:TcCL_NonESM10032"/>
<keyword evidence="2" id="KW-0472">Membrane</keyword>
<dbReference type="VEuPathDB" id="TriTrypDB:TCSYLVIO_010126"/>
<dbReference type="Gene3D" id="2.120.10.10">
    <property type="match status" value="1"/>
</dbReference>
<dbReference type="CDD" id="cd15482">
    <property type="entry name" value="Sialidase_non-viral"/>
    <property type="match status" value="1"/>
</dbReference>
<dbReference type="InterPro" id="IPR013320">
    <property type="entry name" value="ConA-like_dom_sf"/>
</dbReference>
<dbReference type="EMBL" id="PRFA01000191">
    <property type="protein sequence ID" value="PWU84964.1"/>
    <property type="molecule type" value="Genomic_DNA"/>
</dbReference>
<feature type="domain" description="Trans-sialidase C-terminal" evidence="4">
    <location>
        <begin position="564"/>
        <end position="770"/>
    </location>
</feature>
<dbReference type="VEuPathDB" id="TriTrypDB:TcCLB.506789.20"/>
<dbReference type="AlphaFoldDB" id="A0A2V2ULP2"/>
<dbReference type="Pfam" id="PF11052">
    <property type="entry name" value="Tr-sialidase_C"/>
    <property type="match status" value="1"/>
</dbReference>
<dbReference type="GO" id="GO:0004308">
    <property type="term" value="F:exo-alpha-sialidase activity"/>
    <property type="evidence" value="ECO:0007669"/>
    <property type="project" value="InterPro"/>
</dbReference>
<evidence type="ECO:0000256" key="1">
    <source>
        <dbReference type="SAM" id="MobiDB-lite"/>
    </source>
</evidence>
<feature type="region of interest" description="Disordered" evidence="1">
    <location>
        <begin position="76"/>
        <end position="104"/>
    </location>
</feature>
<evidence type="ECO:0000313" key="6">
    <source>
        <dbReference type="Proteomes" id="UP000246121"/>
    </source>
</evidence>
<keyword evidence="2" id="KW-0812">Transmembrane</keyword>
<dbReference type="InterPro" id="IPR021287">
    <property type="entry name" value="Trans-sialidase_CS"/>
</dbReference>
<feature type="transmembrane region" description="Helical" evidence="2">
    <location>
        <begin position="109"/>
        <end position="130"/>
    </location>
</feature>
<feature type="domain" description="Sialidase" evidence="3">
    <location>
        <begin position="160"/>
        <end position="501"/>
    </location>
</feature>
<feature type="compositionally biased region" description="Low complexity" evidence="1">
    <location>
        <begin position="892"/>
        <end position="914"/>
    </location>
</feature>
<dbReference type="VEuPathDB" id="TriTrypDB:C4B63_191g3"/>
<dbReference type="Proteomes" id="UP000246121">
    <property type="component" value="Unassembled WGS sequence"/>
</dbReference>